<dbReference type="InterPro" id="IPR011004">
    <property type="entry name" value="Trimer_LpxA-like_sf"/>
</dbReference>
<name>A0ABV6JLL5_9PROT</name>
<dbReference type="InterPro" id="IPR050179">
    <property type="entry name" value="Trans_hexapeptide_repeat"/>
</dbReference>
<organism evidence="2 3">
    <name type="scientific">Roseomonas elaeocarpi</name>
    <dbReference type="NCBI Taxonomy" id="907779"/>
    <lineage>
        <taxon>Bacteria</taxon>
        <taxon>Pseudomonadati</taxon>
        <taxon>Pseudomonadota</taxon>
        <taxon>Alphaproteobacteria</taxon>
        <taxon>Acetobacterales</taxon>
        <taxon>Roseomonadaceae</taxon>
        <taxon>Roseomonas</taxon>
    </lineage>
</organism>
<dbReference type="SUPFAM" id="SSF51161">
    <property type="entry name" value="Trimeric LpxA-like enzymes"/>
    <property type="match status" value="2"/>
</dbReference>
<dbReference type="PANTHER" id="PTHR43300">
    <property type="entry name" value="ACETYLTRANSFERASE"/>
    <property type="match status" value="1"/>
</dbReference>
<dbReference type="PANTHER" id="PTHR43300:SF11">
    <property type="entry name" value="ACETYLTRANSFERASE RV3034C-RELATED"/>
    <property type="match status" value="1"/>
</dbReference>
<sequence>MIELETETHVVVRSTARFREMLRDHHIYTIEDINRDRLHDRHLVRFRKDCVVEPYVGWYQGDNLCSMGAFTYSHSPLSAEIKLGRYCSLGGRIAWPGSRHPMQAVSTSTAFYFPRSAQVGAAWRDIGAARPFPKIPNPDRAAPVIGHDVWIGQDSAFSNGVSIGNGCVVGTQALVTKSFGDYSVIGGNPARRLKGRFDDDLSAALAATKWWRLGLDALKGLPVDDPESFVREAERLKDEPDWRPVSLNVWEVTRTFL</sequence>
<keyword evidence="3" id="KW-1185">Reference proteome</keyword>
<dbReference type="Gene3D" id="2.160.10.10">
    <property type="entry name" value="Hexapeptide repeat proteins"/>
    <property type="match status" value="1"/>
</dbReference>
<comment type="caution">
    <text evidence="2">The sequence shown here is derived from an EMBL/GenBank/DDBJ whole genome shotgun (WGS) entry which is preliminary data.</text>
</comment>
<evidence type="ECO:0000313" key="3">
    <source>
        <dbReference type="Proteomes" id="UP001589865"/>
    </source>
</evidence>
<dbReference type="InterPro" id="IPR001451">
    <property type="entry name" value="Hexapep"/>
</dbReference>
<dbReference type="RefSeq" id="WP_377042284.1">
    <property type="nucleotide sequence ID" value="NZ_JBHLUN010000001.1"/>
</dbReference>
<gene>
    <name evidence="2" type="ORF">ACFFGY_00030</name>
</gene>
<protein>
    <recommendedName>
        <fullName evidence="4">Antibiotic acetyltransferase</fullName>
    </recommendedName>
</protein>
<dbReference type="Pfam" id="PF00132">
    <property type="entry name" value="Hexapep"/>
    <property type="match status" value="1"/>
</dbReference>
<dbReference type="Proteomes" id="UP001589865">
    <property type="component" value="Unassembled WGS sequence"/>
</dbReference>
<dbReference type="EMBL" id="JBHLUN010000001">
    <property type="protein sequence ID" value="MFC0406613.1"/>
    <property type="molecule type" value="Genomic_DNA"/>
</dbReference>
<reference evidence="2 3" key="1">
    <citation type="submission" date="2024-09" db="EMBL/GenBank/DDBJ databases">
        <authorList>
            <person name="Sun Q."/>
            <person name="Mori K."/>
        </authorList>
    </citation>
    <scope>NUCLEOTIDE SEQUENCE [LARGE SCALE GENOMIC DNA]</scope>
    <source>
        <strain evidence="2 3">TBRC 5777</strain>
    </source>
</reference>
<accession>A0ABV6JLL5</accession>
<comment type="similarity">
    <text evidence="1">Belongs to the transferase hexapeptide repeat family.</text>
</comment>
<evidence type="ECO:0008006" key="4">
    <source>
        <dbReference type="Google" id="ProtNLM"/>
    </source>
</evidence>
<evidence type="ECO:0000313" key="2">
    <source>
        <dbReference type="EMBL" id="MFC0406613.1"/>
    </source>
</evidence>
<proteinExistence type="inferred from homology"/>
<evidence type="ECO:0000256" key="1">
    <source>
        <dbReference type="ARBA" id="ARBA00007274"/>
    </source>
</evidence>